<dbReference type="EMBL" id="BARS01032268">
    <property type="protein sequence ID" value="GAG27020.1"/>
    <property type="molecule type" value="Genomic_DNA"/>
</dbReference>
<organism evidence="1">
    <name type="scientific">marine sediment metagenome</name>
    <dbReference type="NCBI Taxonomy" id="412755"/>
    <lineage>
        <taxon>unclassified sequences</taxon>
        <taxon>metagenomes</taxon>
        <taxon>ecological metagenomes</taxon>
    </lineage>
</organism>
<accession>X0W8S6</accession>
<evidence type="ECO:0000313" key="1">
    <source>
        <dbReference type="EMBL" id="GAG27020.1"/>
    </source>
</evidence>
<feature type="non-terminal residue" evidence="1">
    <location>
        <position position="1"/>
    </location>
</feature>
<sequence length="50" mass="5798">LENINYFKFKNIEFKKTIAVNGEGILDCFEEILSLVFKNLYKSQIVAALQ</sequence>
<comment type="caution">
    <text evidence="1">The sequence shown here is derived from an EMBL/GenBank/DDBJ whole genome shotgun (WGS) entry which is preliminary data.</text>
</comment>
<protein>
    <submittedName>
        <fullName evidence="1">Uncharacterized protein</fullName>
    </submittedName>
</protein>
<reference evidence="1" key="1">
    <citation type="journal article" date="2014" name="Front. Microbiol.">
        <title>High frequency of phylogenetically diverse reductive dehalogenase-homologous genes in deep subseafloor sedimentary metagenomes.</title>
        <authorList>
            <person name="Kawai M."/>
            <person name="Futagami T."/>
            <person name="Toyoda A."/>
            <person name="Takaki Y."/>
            <person name="Nishi S."/>
            <person name="Hori S."/>
            <person name="Arai W."/>
            <person name="Tsubouchi T."/>
            <person name="Morono Y."/>
            <person name="Uchiyama I."/>
            <person name="Ito T."/>
            <person name="Fujiyama A."/>
            <person name="Inagaki F."/>
            <person name="Takami H."/>
        </authorList>
    </citation>
    <scope>NUCLEOTIDE SEQUENCE</scope>
    <source>
        <strain evidence="1">Expedition CK06-06</strain>
    </source>
</reference>
<proteinExistence type="predicted"/>
<dbReference type="AlphaFoldDB" id="X0W8S6"/>
<name>X0W8S6_9ZZZZ</name>
<gene>
    <name evidence="1" type="ORF">S01H1_50104</name>
</gene>